<organism evidence="1 2">
    <name type="scientific">Arctium lappa</name>
    <name type="common">Greater burdock</name>
    <name type="synonym">Lappa major</name>
    <dbReference type="NCBI Taxonomy" id="4217"/>
    <lineage>
        <taxon>Eukaryota</taxon>
        <taxon>Viridiplantae</taxon>
        <taxon>Streptophyta</taxon>
        <taxon>Embryophyta</taxon>
        <taxon>Tracheophyta</taxon>
        <taxon>Spermatophyta</taxon>
        <taxon>Magnoliopsida</taxon>
        <taxon>eudicotyledons</taxon>
        <taxon>Gunneridae</taxon>
        <taxon>Pentapetalae</taxon>
        <taxon>asterids</taxon>
        <taxon>campanulids</taxon>
        <taxon>Asterales</taxon>
        <taxon>Asteraceae</taxon>
        <taxon>Carduoideae</taxon>
        <taxon>Cardueae</taxon>
        <taxon>Arctiinae</taxon>
        <taxon>Arctium</taxon>
    </lineage>
</organism>
<sequence length="103" mass="11590">MVKIFVVRAFENLGLRHVMKVGEAGQRQGKEESPATSPTTSSRGPGRNVESVYTFSEDCIYYPIGDRPSNLIIYLEDPQMSVEEAYDGQGKLMSWKCIPNHSY</sequence>
<evidence type="ECO:0000313" key="1">
    <source>
        <dbReference type="EMBL" id="KAI3769786.1"/>
    </source>
</evidence>
<name>A0ACB9FG06_ARCLA</name>
<comment type="caution">
    <text evidence="1">The sequence shown here is derived from an EMBL/GenBank/DDBJ whole genome shotgun (WGS) entry which is preliminary data.</text>
</comment>
<evidence type="ECO:0000313" key="2">
    <source>
        <dbReference type="Proteomes" id="UP001055879"/>
    </source>
</evidence>
<protein>
    <submittedName>
        <fullName evidence="1">Uncharacterized protein</fullName>
    </submittedName>
</protein>
<reference evidence="1 2" key="2">
    <citation type="journal article" date="2022" name="Mol. Ecol. Resour.">
        <title>The genomes of chicory, endive, great burdock and yacon provide insights into Asteraceae paleo-polyploidization history and plant inulin production.</title>
        <authorList>
            <person name="Fan W."/>
            <person name="Wang S."/>
            <person name="Wang H."/>
            <person name="Wang A."/>
            <person name="Jiang F."/>
            <person name="Liu H."/>
            <person name="Zhao H."/>
            <person name="Xu D."/>
            <person name="Zhang Y."/>
        </authorList>
    </citation>
    <scope>NUCLEOTIDE SEQUENCE [LARGE SCALE GENOMIC DNA]</scope>
    <source>
        <strain evidence="2">cv. Niubang</strain>
    </source>
</reference>
<accession>A0ACB9FG06</accession>
<proteinExistence type="predicted"/>
<dbReference type="Proteomes" id="UP001055879">
    <property type="component" value="Linkage Group LG01"/>
</dbReference>
<keyword evidence="2" id="KW-1185">Reference proteome</keyword>
<dbReference type="EMBL" id="CM042047">
    <property type="protein sequence ID" value="KAI3769786.1"/>
    <property type="molecule type" value="Genomic_DNA"/>
</dbReference>
<gene>
    <name evidence="1" type="ORF">L6452_00899</name>
</gene>
<reference evidence="2" key="1">
    <citation type="journal article" date="2022" name="Mol. Ecol. Resour.">
        <title>The genomes of chicory, endive, great burdock and yacon provide insights into Asteraceae palaeo-polyploidization history and plant inulin production.</title>
        <authorList>
            <person name="Fan W."/>
            <person name="Wang S."/>
            <person name="Wang H."/>
            <person name="Wang A."/>
            <person name="Jiang F."/>
            <person name="Liu H."/>
            <person name="Zhao H."/>
            <person name="Xu D."/>
            <person name="Zhang Y."/>
        </authorList>
    </citation>
    <scope>NUCLEOTIDE SEQUENCE [LARGE SCALE GENOMIC DNA]</scope>
    <source>
        <strain evidence="2">cv. Niubang</strain>
    </source>
</reference>